<keyword evidence="12" id="KW-0812">Transmembrane</keyword>
<reference evidence="14 15" key="1">
    <citation type="submission" date="2019-08" db="EMBL/GenBank/DDBJ databases">
        <title>Complete genome sequence of Candidatus Uab amorphum.</title>
        <authorList>
            <person name="Shiratori T."/>
            <person name="Suzuki S."/>
            <person name="Kakizawa Y."/>
            <person name="Ishida K."/>
        </authorList>
    </citation>
    <scope>NUCLEOTIDE SEQUENCE [LARGE SCALE GENOMIC DNA]</scope>
    <source>
        <strain evidence="14 15">SRT547</strain>
    </source>
</reference>
<dbReference type="InterPro" id="IPR011990">
    <property type="entry name" value="TPR-like_helical_dom_sf"/>
</dbReference>
<dbReference type="EC" id="2.7.11.1" evidence="1"/>
<dbReference type="OrthoDB" id="258731at2"/>
<accession>A0A5S9F225</accession>
<sequence length="734" mass="85011">MKSPQQDSDKTTRFDVKKGFYAREQDAYSSLNKGSYFGRYLINRELGRGGMGIVYEAYDPQMQRVIALKVIMNKDLGDRERFLKESQAVAQLNHANIVRFYEFGDFPQLHFTMEYIHGLPLSNLIKDRRMKPNFLVTILRQICQACEHAHRSGILHRDIKPANVIVTKEGQAKLLDFGLAKNIHAQDDLTNTGEALGTAYYMAPEQLQGNPNKRSDIYSFGATLYEALTWRTVYQGTTNINIIVQILEKPPIPPHQLNPEVCPYLEAICLKALSRNPARRYESFRQLDQELKNYQHKRPILARKYTKWDTLSTMIKQHMLLFSFLAIFITTVFGFSVFLVIAYEKLESKEAQLQTTNQELKHLNRAMIEALDYARHSEDHHELFFDMHFLKPLKRIFQQSSQLKTAKEYEFLRGLVLGQTGDKEDIRQAIIDYNNVIAKDPGSPLSYYNRALLYEKTKEYPKALDDYNTSIRLNSGYARAFYNRGRIHEELEDHNAAIADYTKALALNPRFYQAHHNRGRLYMVAKDYAQAASDLKKAIALNGEYHRAYATQGELLERQGKLDASIKSYSTAISIKPSIYYYYINRGYVYRLQKQLSFALRDYQHAMRIEPDNYLAYTATGVIYQMKNNSAKAVHYYTKALKLNSRDANTRLSRGILFQLAGKMDKALSDYSRALRDDPQNAEGYYLRGGLYIQKTKFRQALSDWKSAVKLGHVESARLRKEIPQLEEAIRQQK</sequence>
<keyword evidence="12" id="KW-0472">Membrane</keyword>
<feature type="repeat" description="TPR" evidence="9">
    <location>
        <begin position="580"/>
        <end position="613"/>
    </location>
</feature>
<evidence type="ECO:0000259" key="13">
    <source>
        <dbReference type="PROSITE" id="PS50011"/>
    </source>
</evidence>
<dbReference type="Gene3D" id="1.25.40.10">
    <property type="entry name" value="Tetratricopeptide repeat domain"/>
    <property type="match status" value="4"/>
</dbReference>
<keyword evidence="4" id="KW-0677">Repeat</keyword>
<evidence type="ECO:0000256" key="12">
    <source>
        <dbReference type="SAM" id="Phobius"/>
    </source>
</evidence>
<dbReference type="PROSITE" id="PS00108">
    <property type="entry name" value="PROTEIN_KINASE_ST"/>
    <property type="match status" value="1"/>
</dbReference>
<keyword evidence="7 9" id="KW-0802">TPR repeat</keyword>
<keyword evidence="6 14" id="KW-0418">Kinase</keyword>
<keyword evidence="3" id="KW-0808">Transferase</keyword>
<keyword evidence="15" id="KW-1185">Reference proteome</keyword>
<feature type="transmembrane region" description="Helical" evidence="12">
    <location>
        <begin position="320"/>
        <end position="343"/>
    </location>
</feature>
<evidence type="ECO:0000256" key="11">
    <source>
        <dbReference type="SAM" id="Coils"/>
    </source>
</evidence>
<feature type="binding site" evidence="10">
    <location>
        <position position="69"/>
    </location>
    <ligand>
        <name>ATP</name>
        <dbReference type="ChEBI" id="CHEBI:30616"/>
    </ligand>
</feature>
<dbReference type="Pfam" id="PF00069">
    <property type="entry name" value="Pkinase"/>
    <property type="match status" value="1"/>
</dbReference>
<dbReference type="Pfam" id="PF13432">
    <property type="entry name" value="TPR_16"/>
    <property type="match status" value="2"/>
</dbReference>
<dbReference type="PROSITE" id="PS50011">
    <property type="entry name" value="PROTEIN_KINASE_DOM"/>
    <property type="match status" value="1"/>
</dbReference>
<proteinExistence type="predicted"/>
<keyword evidence="2 14" id="KW-0723">Serine/threonine-protein kinase</keyword>
<evidence type="ECO:0000256" key="10">
    <source>
        <dbReference type="PROSITE-ProRule" id="PRU10141"/>
    </source>
</evidence>
<dbReference type="RefSeq" id="WP_151967237.1">
    <property type="nucleotide sequence ID" value="NZ_AP019860.1"/>
</dbReference>
<evidence type="ECO:0000256" key="1">
    <source>
        <dbReference type="ARBA" id="ARBA00012513"/>
    </source>
</evidence>
<dbReference type="PROSITE" id="PS50293">
    <property type="entry name" value="TPR_REGION"/>
    <property type="match status" value="1"/>
</dbReference>
<dbReference type="InterPro" id="IPR050498">
    <property type="entry name" value="Ycf3"/>
</dbReference>
<dbReference type="SMART" id="SM00028">
    <property type="entry name" value="TPR"/>
    <property type="match status" value="8"/>
</dbReference>
<dbReference type="SUPFAM" id="SSF48452">
    <property type="entry name" value="TPR-like"/>
    <property type="match status" value="1"/>
</dbReference>
<organism evidence="14 15">
    <name type="scientific">Uabimicrobium amorphum</name>
    <dbReference type="NCBI Taxonomy" id="2596890"/>
    <lineage>
        <taxon>Bacteria</taxon>
        <taxon>Pseudomonadati</taxon>
        <taxon>Planctomycetota</taxon>
        <taxon>Candidatus Uabimicrobiia</taxon>
        <taxon>Candidatus Uabimicrobiales</taxon>
        <taxon>Candidatus Uabimicrobiaceae</taxon>
        <taxon>Candidatus Uabimicrobium</taxon>
    </lineage>
</organism>
<keyword evidence="11" id="KW-0175">Coiled coil</keyword>
<keyword evidence="12" id="KW-1133">Transmembrane helix</keyword>
<dbReference type="GO" id="GO:0046813">
    <property type="term" value="P:receptor-mediated virion attachment to host cell"/>
    <property type="evidence" value="ECO:0007669"/>
    <property type="project" value="TreeGrafter"/>
</dbReference>
<dbReference type="InterPro" id="IPR019734">
    <property type="entry name" value="TPR_rpt"/>
</dbReference>
<evidence type="ECO:0000256" key="3">
    <source>
        <dbReference type="ARBA" id="ARBA00022679"/>
    </source>
</evidence>
<evidence type="ECO:0000256" key="9">
    <source>
        <dbReference type="PROSITE-ProRule" id="PRU00339"/>
    </source>
</evidence>
<dbReference type="InterPro" id="IPR011009">
    <property type="entry name" value="Kinase-like_dom_sf"/>
</dbReference>
<feature type="repeat" description="TPR" evidence="9">
    <location>
        <begin position="648"/>
        <end position="681"/>
    </location>
</feature>
<dbReference type="FunFam" id="1.10.510.10:FF:000021">
    <property type="entry name" value="Serine/threonine protein kinase"/>
    <property type="match status" value="1"/>
</dbReference>
<dbReference type="SMART" id="SM00220">
    <property type="entry name" value="S_TKc"/>
    <property type="match status" value="1"/>
</dbReference>
<dbReference type="EMBL" id="AP019860">
    <property type="protein sequence ID" value="BBM83012.1"/>
    <property type="molecule type" value="Genomic_DNA"/>
</dbReference>
<dbReference type="InterPro" id="IPR008271">
    <property type="entry name" value="Ser/Thr_kinase_AS"/>
</dbReference>
<dbReference type="KEGG" id="uam:UABAM_01355"/>
<name>A0A5S9F225_UABAM</name>
<dbReference type="CDD" id="cd14014">
    <property type="entry name" value="STKc_PknB_like"/>
    <property type="match status" value="1"/>
</dbReference>
<dbReference type="PANTHER" id="PTHR44858:SF1">
    <property type="entry name" value="UDP-N-ACETYLGLUCOSAMINE--PEPTIDE N-ACETYLGLUCOSAMINYLTRANSFERASE SPINDLY-RELATED"/>
    <property type="match status" value="1"/>
</dbReference>
<evidence type="ECO:0000256" key="8">
    <source>
        <dbReference type="ARBA" id="ARBA00022840"/>
    </source>
</evidence>
<dbReference type="PROSITE" id="PS50005">
    <property type="entry name" value="TPR"/>
    <property type="match status" value="7"/>
</dbReference>
<feature type="repeat" description="TPR" evidence="9">
    <location>
        <begin position="512"/>
        <end position="545"/>
    </location>
</feature>
<dbReference type="InterPro" id="IPR000719">
    <property type="entry name" value="Prot_kinase_dom"/>
</dbReference>
<keyword evidence="8 10" id="KW-0067">ATP-binding</keyword>
<dbReference type="GO" id="GO:0009279">
    <property type="term" value="C:cell outer membrane"/>
    <property type="evidence" value="ECO:0007669"/>
    <property type="project" value="TreeGrafter"/>
</dbReference>
<dbReference type="PROSITE" id="PS00107">
    <property type="entry name" value="PROTEIN_KINASE_ATP"/>
    <property type="match status" value="1"/>
</dbReference>
<feature type="repeat" description="TPR" evidence="9">
    <location>
        <begin position="614"/>
        <end position="647"/>
    </location>
</feature>
<dbReference type="Proteomes" id="UP000326354">
    <property type="component" value="Chromosome"/>
</dbReference>
<dbReference type="SUPFAM" id="SSF56112">
    <property type="entry name" value="Protein kinase-like (PK-like)"/>
    <property type="match status" value="1"/>
</dbReference>
<dbReference type="GO" id="GO:0004674">
    <property type="term" value="F:protein serine/threonine kinase activity"/>
    <property type="evidence" value="ECO:0007669"/>
    <property type="project" value="UniProtKB-KW"/>
</dbReference>
<evidence type="ECO:0000313" key="14">
    <source>
        <dbReference type="EMBL" id="BBM83012.1"/>
    </source>
</evidence>
<feature type="repeat" description="TPR" evidence="9">
    <location>
        <begin position="444"/>
        <end position="477"/>
    </location>
</feature>
<evidence type="ECO:0000256" key="4">
    <source>
        <dbReference type="ARBA" id="ARBA00022737"/>
    </source>
</evidence>
<evidence type="ECO:0000313" key="15">
    <source>
        <dbReference type="Proteomes" id="UP000326354"/>
    </source>
</evidence>
<evidence type="ECO:0000256" key="7">
    <source>
        <dbReference type="ARBA" id="ARBA00022803"/>
    </source>
</evidence>
<dbReference type="InterPro" id="IPR017441">
    <property type="entry name" value="Protein_kinase_ATP_BS"/>
</dbReference>
<feature type="repeat" description="TPR" evidence="9">
    <location>
        <begin position="546"/>
        <end position="579"/>
    </location>
</feature>
<feature type="domain" description="Protein kinase" evidence="13">
    <location>
        <begin position="40"/>
        <end position="301"/>
    </location>
</feature>
<feature type="coiled-coil region" evidence="11">
    <location>
        <begin position="339"/>
        <end position="366"/>
    </location>
</feature>
<evidence type="ECO:0000256" key="6">
    <source>
        <dbReference type="ARBA" id="ARBA00022777"/>
    </source>
</evidence>
<keyword evidence="5 10" id="KW-0547">Nucleotide-binding</keyword>
<dbReference type="AlphaFoldDB" id="A0A5S9F225"/>
<protein>
    <recommendedName>
        <fullName evidence="1">non-specific serine/threonine protein kinase</fullName>
        <ecNumber evidence="1">2.7.11.1</ecNumber>
    </recommendedName>
</protein>
<gene>
    <name evidence="14" type="ORF">UABAM_01355</name>
</gene>
<dbReference type="Gene3D" id="3.30.200.20">
    <property type="entry name" value="Phosphorylase Kinase, domain 1"/>
    <property type="match status" value="1"/>
</dbReference>
<feature type="repeat" description="TPR" evidence="9">
    <location>
        <begin position="478"/>
        <end position="511"/>
    </location>
</feature>
<dbReference type="Pfam" id="PF00515">
    <property type="entry name" value="TPR_1"/>
    <property type="match status" value="2"/>
</dbReference>
<dbReference type="Gene3D" id="1.10.510.10">
    <property type="entry name" value="Transferase(Phosphotransferase) domain 1"/>
    <property type="match status" value="1"/>
</dbReference>
<evidence type="ECO:0000256" key="2">
    <source>
        <dbReference type="ARBA" id="ARBA00022527"/>
    </source>
</evidence>
<dbReference type="PANTHER" id="PTHR44858">
    <property type="entry name" value="TETRATRICOPEPTIDE REPEAT PROTEIN 6"/>
    <property type="match status" value="1"/>
</dbReference>
<evidence type="ECO:0000256" key="5">
    <source>
        <dbReference type="ARBA" id="ARBA00022741"/>
    </source>
</evidence>
<dbReference type="GO" id="GO:0005524">
    <property type="term" value="F:ATP binding"/>
    <property type="evidence" value="ECO:0007669"/>
    <property type="project" value="UniProtKB-UniRule"/>
</dbReference>